<evidence type="ECO:0000259" key="7">
    <source>
        <dbReference type="PROSITE" id="PS50892"/>
    </source>
</evidence>
<reference evidence="8" key="1">
    <citation type="submission" date="2016-03" db="EMBL/GenBank/DDBJ databases">
        <title>Mechanisms controlling the formation of the plant cell surface in tip-growing cells are functionally conserved among land plants.</title>
        <authorList>
            <person name="Honkanen S."/>
            <person name="Jones V.A."/>
            <person name="Morieri G."/>
            <person name="Champion C."/>
            <person name="Hetherington A.J."/>
            <person name="Kelly S."/>
            <person name="Saint-Marcoux D."/>
            <person name="Proust H."/>
            <person name="Prescott H."/>
            <person name="Dolan L."/>
        </authorList>
    </citation>
    <scope>NUCLEOTIDE SEQUENCE [LARGE SCALE GENOMIC DNA]</scope>
    <source>
        <tissue evidence="8">Whole gametophyte</tissue>
    </source>
</reference>
<dbReference type="GO" id="GO:0012505">
    <property type="term" value="C:endomembrane system"/>
    <property type="evidence" value="ECO:0007669"/>
    <property type="project" value="UniProtKB-SubCell"/>
</dbReference>
<accession>A0A176VV31</accession>
<evidence type="ECO:0000256" key="4">
    <source>
        <dbReference type="PROSITE-ProRule" id="PRU00290"/>
    </source>
</evidence>
<organism evidence="8 9">
    <name type="scientific">Marchantia polymorpha subsp. ruderalis</name>
    <dbReference type="NCBI Taxonomy" id="1480154"/>
    <lineage>
        <taxon>Eukaryota</taxon>
        <taxon>Viridiplantae</taxon>
        <taxon>Streptophyta</taxon>
        <taxon>Embryophyta</taxon>
        <taxon>Marchantiophyta</taxon>
        <taxon>Marchantiopsida</taxon>
        <taxon>Marchantiidae</taxon>
        <taxon>Marchantiales</taxon>
        <taxon>Marchantiaceae</taxon>
        <taxon>Marchantia</taxon>
    </lineage>
</organism>
<comment type="caution">
    <text evidence="8">The sequence shown here is derived from an EMBL/GenBank/DDBJ whole genome shotgun (WGS) entry which is preliminary data.</text>
</comment>
<dbReference type="Gene3D" id="3.30.450.50">
    <property type="entry name" value="Longin domain"/>
    <property type="match status" value="1"/>
</dbReference>
<evidence type="ECO:0008006" key="10">
    <source>
        <dbReference type="Google" id="ProtNLM"/>
    </source>
</evidence>
<dbReference type="Gene3D" id="1.20.5.110">
    <property type="match status" value="1"/>
</dbReference>
<evidence type="ECO:0000259" key="6">
    <source>
        <dbReference type="PROSITE" id="PS50859"/>
    </source>
</evidence>
<dbReference type="InterPro" id="IPR010908">
    <property type="entry name" value="Longin_dom"/>
</dbReference>
<dbReference type="PROSITE" id="PS50859">
    <property type="entry name" value="LONGIN"/>
    <property type="match status" value="1"/>
</dbReference>
<dbReference type="PANTHER" id="PTHR21136:SF168">
    <property type="entry name" value="VESICLE-ASSOCIATED MEMBRANE PROTEIN 9"/>
    <property type="match status" value="1"/>
</dbReference>
<dbReference type="Pfam" id="PF00957">
    <property type="entry name" value="Synaptobrevin"/>
    <property type="match status" value="1"/>
</dbReference>
<dbReference type="SMART" id="SM01270">
    <property type="entry name" value="Longin"/>
    <property type="match status" value="1"/>
</dbReference>
<dbReference type="EMBL" id="LVLJ01002504">
    <property type="protein sequence ID" value="OAE24660.1"/>
    <property type="molecule type" value="Genomic_DNA"/>
</dbReference>
<keyword evidence="9" id="KW-1185">Reference proteome</keyword>
<evidence type="ECO:0000313" key="8">
    <source>
        <dbReference type="EMBL" id="OAE24660.1"/>
    </source>
</evidence>
<dbReference type="InterPro" id="IPR042855">
    <property type="entry name" value="V_SNARE_CC"/>
</dbReference>
<dbReference type="CDD" id="cd14824">
    <property type="entry name" value="Longin"/>
    <property type="match status" value="1"/>
</dbReference>
<dbReference type="PANTHER" id="PTHR21136">
    <property type="entry name" value="SNARE PROTEINS"/>
    <property type="match status" value="1"/>
</dbReference>
<feature type="coiled-coil region" evidence="5">
    <location>
        <begin position="185"/>
        <end position="212"/>
    </location>
</feature>
<dbReference type="SUPFAM" id="SSF58038">
    <property type="entry name" value="SNARE fusion complex"/>
    <property type="match status" value="1"/>
</dbReference>
<evidence type="ECO:0000256" key="1">
    <source>
        <dbReference type="ARBA" id="ARBA00008025"/>
    </source>
</evidence>
<evidence type="ECO:0000313" key="9">
    <source>
        <dbReference type="Proteomes" id="UP000077202"/>
    </source>
</evidence>
<evidence type="ECO:0000256" key="5">
    <source>
        <dbReference type="SAM" id="Coils"/>
    </source>
</evidence>
<gene>
    <name evidence="8" type="ORF">AXG93_2632s1020</name>
</gene>
<sequence>MGANLSSKCDSSPDVKNHLIYCFVARGTGPGVVVLAEYKPVEGNFQKIGLDCARMLAANDHSITYICNTVAYTCDHSTTVPSEQHTFNFLVEDEITYLVVAEKDVDQNTSLWFLVRVKDDFQKMFLKRYIAEARAHSLDKRLRPIMKKHMTFCVQDHLKRLDKKAKIGKQLEEVKALCLGNISKLMDRNERVEDLEEKVEILVVETEKFEKVARELSDSLSPSVFFPNPLFEKNTHTLRNKLWRLNKNTLFVLLLILAVVHRLFICHEAKGSGNDPRQRRQKEVVGFLYGERGGGSRRTLEEDWQWRLGCRMKIGRELEVHRGRGGIRPGDRLYLDAPGVDFHGFCNGFGGPGLMLDV</sequence>
<comment type="subcellular location">
    <subcellularLocation>
        <location evidence="3">Endomembrane system</location>
        <topology evidence="3">Single-pass type IV membrane protein</topology>
    </subcellularLocation>
</comment>
<proteinExistence type="inferred from homology"/>
<dbReference type="CDD" id="cd15843">
    <property type="entry name" value="R-SNARE"/>
    <property type="match status" value="1"/>
</dbReference>
<keyword evidence="2" id="KW-0472">Membrane</keyword>
<evidence type="ECO:0000256" key="3">
    <source>
        <dbReference type="ARBA" id="ARBA00046280"/>
    </source>
</evidence>
<dbReference type="Pfam" id="PF13774">
    <property type="entry name" value="Longin"/>
    <property type="match status" value="1"/>
</dbReference>
<comment type="similarity">
    <text evidence="1">Belongs to the synaptobrevin family.</text>
</comment>
<feature type="domain" description="V-SNARE coiled-coil homology" evidence="7">
    <location>
        <begin position="163"/>
        <end position="223"/>
    </location>
</feature>
<evidence type="ECO:0000256" key="2">
    <source>
        <dbReference type="ARBA" id="ARBA00023136"/>
    </source>
</evidence>
<dbReference type="PROSITE" id="PS50892">
    <property type="entry name" value="V_SNARE"/>
    <property type="match status" value="1"/>
</dbReference>
<name>A0A176VV31_MARPO</name>
<dbReference type="AlphaFoldDB" id="A0A176VV31"/>
<protein>
    <recommendedName>
        <fullName evidence="10">Longin domain-containing protein</fullName>
    </recommendedName>
</protein>
<dbReference type="InterPro" id="IPR011012">
    <property type="entry name" value="Longin-like_dom_sf"/>
</dbReference>
<dbReference type="InterPro" id="IPR051097">
    <property type="entry name" value="Synaptobrevin-like_transport"/>
</dbReference>
<feature type="domain" description="Longin" evidence="6">
    <location>
        <begin position="23"/>
        <end position="146"/>
    </location>
</feature>
<dbReference type="SUPFAM" id="SSF64356">
    <property type="entry name" value="SNARE-like"/>
    <property type="match status" value="1"/>
</dbReference>
<dbReference type="Proteomes" id="UP000077202">
    <property type="component" value="Unassembled WGS sequence"/>
</dbReference>
<keyword evidence="4 5" id="KW-0175">Coiled coil</keyword>